<feature type="domain" description="LysM" evidence="5">
    <location>
        <begin position="304"/>
        <end position="347"/>
    </location>
</feature>
<dbReference type="GO" id="GO:0004040">
    <property type="term" value="F:amidase activity"/>
    <property type="evidence" value="ECO:0007669"/>
    <property type="project" value="InterPro"/>
</dbReference>
<evidence type="ECO:0000256" key="2">
    <source>
        <dbReference type="ARBA" id="ARBA00022529"/>
    </source>
</evidence>
<proteinExistence type="inferred from homology"/>
<sequence>MSSSRKQVIKKRKLTLLNDKLKHTSLRMRKSFALIGASALIPSLVAPTIQTKAAEVSVKGQTAQHQNPFLNSIIPAASKIAEKNDLYASVMMAQAILESGWGQSTLAKSPNHNLFGIKGDYEGETVAMDTLEDSGNQNYYQINAEFRKYPSYSESLEDYAALIRGGTNWDPSYYSGAWKSNTQLYQDATQHLTGRYATDTAYATKLNAIIQTHGLTNYDTPSSPSNQTGTKPVTTVPGASYSVKAGDTLYKIANMHGISVVQLMEWNQLNSSNIYVGTTLKVNATVPVSVEKPTPTTPAPSANSVYTVKSGDSLWRISQTQGVTVAQIKAWNNLKSDFIAPGQVLKVATTSTQPKPSPTPTPGVTQTQGTYTVKNGDTLYKIANELGVSVASIKTLNNLRTDMIYPGQKLLTNKTTTVVETPEKVEKETTTTQTYTVKNGDSLFAIASRLGTSVANLKAVNNLKSDMIHPGQKLVTTQVSATKPQEIVSRPVQSAPTTNANTYTVKNGDTLYKIASQLGITLAQLKEVNQLKSDIIYPGQILTGQKAATVVQTPVTTPVVTAPATTGNYTVKAGDTLYKIATTVGVTVAQVKSWNNLPSDIIFVGQTLHLKASETAKETSKPENVTTGYTVKSGDTLYSIARVNGVSVTQLLEWNNTTSDTIYPGQTLRVK</sequence>
<evidence type="ECO:0000259" key="5">
    <source>
        <dbReference type="PROSITE" id="PS51782"/>
    </source>
</evidence>
<dbReference type="SUPFAM" id="SSF54106">
    <property type="entry name" value="LysM domain"/>
    <property type="match status" value="7"/>
</dbReference>
<dbReference type="Gene3D" id="4.10.80.30">
    <property type="entry name" value="DNA polymerase, domain 6"/>
    <property type="match status" value="1"/>
</dbReference>
<dbReference type="PANTHER" id="PTHR33734">
    <property type="entry name" value="LYSM DOMAIN-CONTAINING GPI-ANCHORED PROTEIN 2"/>
    <property type="match status" value="1"/>
</dbReference>
<accession>A0A6G7WEU3</accession>
<evidence type="ECO:0000256" key="4">
    <source>
        <dbReference type="ARBA" id="ARBA00032108"/>
    </source>
</evidence>
<dbReference type="InterPro" id="IPR018392">
    <property type="entry name" value="LysM"/>
</dbReference>
<dbReference type="GO" id="GO:0031640">
    <property type="term" value="P:killing of cells of another organism"/>
    <property type="evidence" value="ECO:0007669"/>
    <property type="project" value="UniProtKB-KW"/>
</dbReference>
<feature type="domain" description="LysM" evidence="5">
    <location>
        <begin position="433"/>
        <end position="476"/>
    </location>
</feature>
<evidence type="ECO:0000256" key="3">
    <source>
        <dbReference type="ARBA" id="ARBA00022638"/>
    </source>
</evidence>
<dbReference type="Gene3D" id="1.10.530.10">
    <property type="match status" value="1"/>
</dbReference>
<dbReference type="SMART" id="SM00047">
    <property type="entry name" value="LYZ2"/>
    <property type="match status" value="1"/>
</dbReference>
<keyword evidence="2" id="KW-0929">Antimicrobial</keyword>
<name>A0A6G7WEU3_9LACT</name>
<dbReference type="EMBL" id="CP049889">
    <property type="protein sequence ID" value="QIK50795.1"/>
    <property type="molecule type" value="Genomic_DNA"/>
</dbReference>
<dbReference type="InterPro" id="IPR036779">
    <property type="entry name" value="LysM_dom_sf"/>
</dbReference>
<feature type="domain" description="LysM" evidence="5">
    <location>
        <begin position="369"/>
        <end position="412"/>
    </location>
</feature>
<evidence type="ECO:0000313" key="7">
    <source>
        <dbReference type="Proteomes" id="UP000501830"/>
    </source>
</evidence>
<feature type="domain" description="LysM" evidence="5">
    <location>
        <begin position="501"/>
        <end position="544"/>
    </location>
</feature>
<dbReference type="AlphaFoldDB" id="A0A6G7WEU3"/>
<keyword evidence="7" id="KW-1185">Reference proteome</keyword>
<organism evidence="6 7">
    <name type="scientific">Jeotgalibaca porci</name>
    <dbReference type="NCBI Taxonomy" id="1868793"/>
    <lineage>
        <taxon>Bacteria</taxon>
        <taxon>Bacillati</taxon>
        <taxon>Bacillota</taxon>
        <taxon>Bacilli</taxon>
        <taxon>Lactobacillales</taxon>
        <taxon>Carnobacteriaceae</taxon>
        <taxon>Jeotgalibaca</taxon>
    </lineage>
</organism>
<dbReference type="KEGG" id="jpo:G7058_01165"/>
<dbReference type="RefSeq" id="WP_166061833.1">
    <property type="nucleotide sequence ID" value="NZ_CP049889.1"/>
</dbReference>
<gene>
    <name evidence="6" type="ORF">G7058_01165</name>
</gene>
<dbReference type="SMART" id="SM00257">
    <property type="entry name" value="LysM"/>
    <property type="match status" value="7"/>
</dbReference>
<dbReference type="GO" id="GO:0008932">
    <property type="term" value="F:lytic endotransglycosylase activity"/>
    <property type="evidence" value="ECO:0007669"/>
    <property type="project" value="TreeGrafter"/>
</dbReference>
<evidence type="ECO:0000313" key="6">
    <source>
        <dbReference type="EMBL" id="QIK50795.1"/>
    </source>
</evidence>
<dbReference type="CDD" id="cd00118">
    <property type="entry name" value="LysM"/>
    <property type="match status" value="7"/>
</dbReference>
<protein>
    <recommendedName>
        <fullName evidence="4">Peptidoglycan hydrolase</fullName>
    </recommendedName>
</protein>
<comment type="similarity">
    <text evidence="1">Belongs to the glycosyl hydrolase 73 family.</text>
</comment>
<dbReference type="GO" id="GO:0042742">
    <property type="term" value="P:defense response to bacterium"/>
    <property type="evidence" value="ECO:0007669"/>
    <property type="project" value="UniProtKB-KW"/>
</dbReference>
<dbReference type="Pfam" id="PF01832">
    <property type="entry name" value="Glucosaminidase"/>
    <property type="match status" value="1"/>
</dbReference>
<reference evidence="6 7" key="1">
    <citation type="journal article" date="2017" name="Int. J. Syst. Evol. Microbiol.">
        <title>Jeotgalibaca porci sp. nov. and Jeotgalibaca arthritidis sp. nov., isolated from pigs, and emended description of the genus Jeotgalibaca.</title>
        <authorList>
            <person name="Zamora L."/>
            <person name="Perez-Sancho M."/>
            <person name="Dominguez L."/>
            <person name="Fernandez-Garayzabal J.F."/>
            <person name="Vela A.I."/>
        </authorList>
    </citation>
    <scope>NUCLEOTIDE SEQUENCE [LARGE SCALE GENOMIC DNA]</scope>
    <source>
        <strain evidence="6 7">CCUG 69148</strain>
    </source>
</reference>
<dbReference type="PANTHER" id="PTHR33734:SF22">
    <property type="entry name" value="MEMBRANE-BOUND LYTIC MUREIN TRANSGLYCOSYLASE D"/>
    <property type="match status" value="1"/>
</dbReference>
<feature type="domain" description="LysM" evidence="5">
    <location>
        <begin position="567"/>
        <end position="610"/>
    </location>
</feature>
<dbReference type="Pfam" id="PF01476">
    <property type="entry name" value="LysM"/>
    <property type="match status" value="7"/>
</dbReference>
<evidence type="ECO:0000256" key="1">
    <source>
        <dbReference type="ARBA" id="ARBA00010266"/>
    </source>
</evidence>
<feature type="domain" description="LysM" evidence="5">
    <location>
        <begin position="239"/>
        <end position="282"/>
    </location>
</feature>
<dbReference type="Gene3D" id="3.10.350.10">
    <property type="entry name" value="LysM domain"/>
    <property type="match status" value="7"/>
</dbReference>
<keyword evidence="3" id="KW-0081">Bacteriolytic enzyme</keyword>
<dbReference type="Proteomes" id="UP000501830">
    <property type="component" value="Chromosome"/>
</dbReference>
<dbReference type="PROSITE" id="PS51782">
    <property type="entry name" value="LYSM"/>
    <property type="match status" value="7"/>
</dbReference>
<dbReference type="GeneID" id="94551865"/>
<feature type="domain" description="LysM" evidence="5">
    <location>
        <begin position="627"/>
        <end position="670"/>
    </location>
</feature>
<dbReference type="InterPro" id="IPR002901">
    <property type="entry name" value="MGlyc_endo_b_GlcNAc-like_dom"/>
</dbReference>